<name>A0A836BBP9_9CHLO</name>
<feature type="region of interest" description="Disordered" evidence="3">
    <location>
        <begin position="199"/>
        <end position="218"/>
    </location>
</feature>
<comment type="caution">
    <text evidence="5">The sequence shown here is derived from an EMBL/GenBank/DDBJ whole genome shotgun (WGS) entry which is preliminary data.</text>
</comment>
<dbReference type="Gene3D" id="3.30.70.330">
    <property type="match status" value="3"/>
</dbReference>
<evidence type="ECO:0000313" key="6">
    <source>
        <dbReference type="Proteomes" id="UP000613740"/>
    </source>
</evidence>
<gene>
    <name evidence="5" type="ORF">HYH02_002481</name>
</gene>
<dbReference type="Pfam" id="PF00076">
    <property type="entry name" value="RRM_1"/>
    <property type="match status" value="3"/>
</dbReference>
<dbReference type="EMBL" id="JAEHOD010000004">
    <property type="protein sequence ID" value="KAG2453155.1"/>
    <property type="molecule type" value="Genomic_DNA"/>
</dbReference>
<evidence type="ECO:0000259" key="4">
    <source>
        <dbReference type="PROSITE" id="PS50102"/>
    </source>
</evidence>
<organism evidence="5 6">
    <name type="scientific">Chlamydomonas schloesseri</name>
    <dbReference type="NCBI Taxonomy" id="2026947"/>
    <lineage>
        <taxon>Eukaryota</taxon>
        <taxon>Viridiplantae</taxon>
        <taxon>Chlorophyta</taxon>
        <taxon>core chlorophytes</taxon>
        <taxon>Chlorophyceae</taxon>
        <taxon>CS clade</taxon>
        <taxon>Chlamydomonadales</taxon>
        <taxon>Chlamydomonadaceae</taxon>
        <taxon>Chlamydomonas</taxon>
    </lineage>
</organism>
<reference evidence="5" key="1">
    <citation type="journal article" date="2020" name="bioRxiv">
        <title>Comparative genomics of Chlamydomonas.</title>
        <authorList>
            <person name="Craig R.J."/>
            <person name="Hasan A.R."/>
            <person name="Ness R.W."/>
            <person name="Keightley P.D."/>
        </authorList>
    </citation>
    <scope>NUCLEOTIDE SEQUENCE</scope>
    <source>
        <strain evidence="5">CCAP 11/173</strain>
    </source>
</reference>
<proteinExistence type="predicted"/>
<feature type="domain" description="RRM" evidence="4">
    <location>
        <begin position="347"/>
        <end position="423"/>
    </location>
</feature>
<feature type="region of interest" description="Disordered" evidence="3">
    <location>
        <begin position="784"/>
        <end position="809"/>
    </location>
</feature>
<dbReference type="SUPFAM" id="SSF54928">
    <property type="entry name" value="RNA-binding domain, RBD"/>
    <property type="match status" value="3"/>
</dbReference>
<keyword evidence="1 2" id="KW-0694">RNA-binding</keyword>
<dbReference type="InterPro" id="IPR000504">
    <property type="entry name" value="RRM_dom"/>
</dbReference>
<feature type="region of interest" description="Disordered" evidence="3">
    <location>
        <begin position="975"/>
        <end position="1000"/>
    </location>
</feature>
<feature type="region of interest" description="Disordered" evidence="3">
    <location>
        <begin position="1344"/>
        <end position="1370"/>
    </location>
</feature>
<feature type="region of interest" description="Disordered" evidence="3">
    <location>
        <begin position="421"/>
        <end position="448"/>
    </location>
</feature>
<feature type="compositionally biased region" description="Low complexity" evidence="3">
    <location>
        <begin position="1529"/>
        <end position="1543"/>
    </location>
</feature>
<dbReference type="PANTHER" id="PTHR23189">
    <property type="entry name" value="RNA RECOGNITION MOTIF-CONTAINING"/>
    <property type="match status" value="1"/>
</dbReference>
<sequence>MAKSVAGNCAECAAHDHCVACSEVACSSDARGTAECVTYPAPSEALDPALSSDTTPTTLRASNLAAQSDTAAGQALFRNYGALESVSHEDLAADCAPSAVEASRAAAGAATSPGHLQQEIPGSQPFLSAATAPVKFSSSRQDKATVPPEAALTVGPPLPLLVTGILGDGGTSWVDMVEDSERCGEQLLLDAATEMAPGDHAGVGEDQDDSILFDDGNDDDVLAGPAAAAAESERAAAAAAEDAALEADSLLMEACAVGMRGYGGSFSGGGGAYGGRVAALALQQPPPAFGRSSYASRGDTNGGEGGDRLTMTSSSAQHARGQQHLQLHQQPTQQQQQQHGVHPWEVRHLWLGNLLPTTTGAQLERLFAPYGPLESVRVFSDRNFAFVNFMTAQHASTAKAALEGHPAFGITGGRPLLIRYQQQRQQHQQQHAAASTAPAAAFGHSASASSLTQGQMQQSLFGGLMRCEQQQQGDGGRTPTQQQQQQPLGLGLMTLSIPGSSVDEAATGAGCGGDAMIPPATAATAATAGAPAGLLGPNSRASPSSYLASLLGGMGNPAAQQQQQQQQQQGALAGMGTATVGIGDVPAAGAVNPGFGRGSVGIVDAAAQLDAPQQGERSSVSGSLSSIVYCGGGGAADSGASTCVGGIDTGLLEAGSLIGLGAHWTHQQQQSGGLGAAAADDRSLSRNLWLGNLVSNVDRGALEVLFGRFGPLESVRVFPDRNFAFVNYLRASDAAAAKSALDGQPAPPVTPPDRALEVRFQQRPQPQAQQQQLPVQQLLQFGASGGMASGSGTSSACGPPSSMPATNMGSLFGGTTGLLAGELAGPDSSGGSSSVPAVDGVAGAYSCGAGSGSAPFLASAGLGGMAAESEWESAMGGCSVVSGGAAGSGAGGSGAPGSTYALPEGRPNRHLWLGNIPHNVDKVELEALFSRFGPLESVRVFPDRNFCFVNFVLPHHAAAARLALDGQPAPSVTGARPLFVRYQRDQPKTRDGKSGGDGRDAAATAAAAAAAAATLFGGSPGGAAASTAAAAAQGFVGASAEPAGSGARPLSGGSMQLVGGGLGGLPGGLPAMAAEVGPQQKQQQEVAEALAASLSAQTWFAEASSGGILGGTAGSAGGAADLADLAAIQAALSMEPAANLSNMLNPNNIHYGRQLASWYRLLTREAKLALHDLDEGGSGLEPAAAADGSIAAAGDQPPQPPLTLDLFTAQLLDGGGPISMDVSALSVDADAASIEGSRTATRPSIEAASGASRTGPIGGGDVSAPHSSGDVASVAGSSAARPPAQQRLLAQLQQSLSQPGSQGPASGSSLPNLSARHDFLSGASAAATTAAAASGNQAGFFDMLLADGGSTAPHQQQQQGQKGQDLQQLQLQQQRQQQQQQQLSDDLVRMLRTLHLQQNLMQVQQDQVQLQQQLQQQQQQQQAFTTFVPPPAPLLRPMPPQVFHHRNPQLQAQQQAENAARRQQMLLRQQQHAQQQQQQQAAPSSQVVLSPYGVVSTLALGGGGFGGMGFGGGAMDSLQAQMLAQQQQRERLLQQQRQRQQQQHALDGLTGGGAASPGFRNAGSLSRTQQQQRQVQAAGVVGWGMDGAQGLAAPSISGGAMGAFDIGAGHMAFGGEHSAASRPLLATAHRSQLAQANLVQQLRAQQQQQGFEW</sequence>
<dbReference type="FunFam" id="3.30.70.330:FF:001497">
    <property type="match status" value="1"/>
</dbReference>
<protein>
    <recommendedName>
        <fullName evidence="4">RRM domain-containing protein</fullName>
    </recommendedName>
</protein>
<evidence type="ECO:0000256" key="3">
    <source>
        <dbReference type="SAM" id="MobiDB-lite"/>
    </source>
</evidence>
<dbReference type="InterPro" id="IPR035979">
    <property type="entry name" value="RBD_domain_sf"/>
</dbReference>
<feature type="region of interest" description="Disordered" evidence="3">
    <location>
        <begin position="1234"/>
        <end position="1314"/>
    </location>
</feature>
<feature type="compositionally biased region" description="Low complexity" evidence="3">
    <location>
        <begin position="322"/>
        <end position="336"/>
    </location>
</feature>
<feature type="domain" description="RRM" evidence="4">
    <location>
        <begin position="686"/>
        <end position="763"/>
    </location>
</feature>
<feature type="compositionally biased region" description="Low complexity" evidence="3">
    <location>
        <begin position="1355"/>
        <end position="1370"/>
    </location>
</feature>
<dbReference type="SMART" id="SM00360">
    <property type="entry name" value="RRM"/>
    <property type="match status" value="3"/>
</dbReference>
<feature type="region of interest" description="Disordered" evidence="3">
    <location>
        <begin position="1529"/>
        <end position="1571"/>
    </location>
</feature>
<dbReference type="PROSITE" id="PS50102">
    <property type="entry name" value="RRM"/>
    <property type="match status" value="3"/>
</dbReference>
<dbReference type="GO" id="GO:0003723">
    <property type="term" value="F:RNA binding"/>
    <property type="evidence" value="ECO:0007669"/>
    <property type="project" value="UniProtKB-UniRule"/>
</dbReference>
<evidence type="ECO:0000313" key="5">
    <source>
        <dbReference type="EMBL" id="KAG2453155.1"/>
    </source>
</evidence>
<feature type="region of interest" description="Disordered" evidence="3">
    <location>
        <begin position="131"/>
        <end position="150"/>
    </location>
</feature>
<feature type="region of interest" description="Disordered" evidence="3">
    <location>
        <begin position="288"/>
        <end position="336"/>
    </location>
</feature>
<feature type="compositionally biased region" description="Low complexity" evidence="3">
    <location>
        <begin position="1267"/>
        <end position="1311"/>
    </location>
</feature>
<evidence type="ECO:0000256" key="1">
    <source>
        <dbReference type="ARBA" id="ARBA00022884"/>
    </source>
</evidence>
<dbReference type="Proteomes" id="UP000613740">
    <property type="component" value="Unassembled WGS sequence"/>
</dbReference>
<feature type="compositionally biased region" description="Low complexity" evidence="3">
    <location>
        <begin position="790"/>
        <end position="800"/>
    </location>
</feature>
<evidence type="ECO:0000256" key="2">
    <source>
        <dbReference type="PROSITE-ProRule" id="PRU00176"/>
    </source>
</evidence>
<accession>A0A836BBP9</accession>
<dbReference type="OrthoDB" id="439808at2759"/>
<feature type="compositionally biased region" description="Basic and acidic residues" evidence="3">
    <location>
        <begin position="982"/>
        <end position="1000"/>
    </location>
</feature>
<dbReference type="CDD" id="cd00590">
    <property type="entry name" value="RRM_SF"/>
    <property type="match status" value="2"/>
</dbReference>
<feature type="domain" description="RRM" evidence="4">
    <location>
        <begin position="909"/>
        <end position="985"/>
    </location>
</feature>
<keyword evidence="6" id="KW-1185">Reference proteome</keyword>
<dbReference type="InterPro" id="IPR012677">
    <property type="entry name" value="Nucleotide-bd_a/b_plait_sf"/>
</dbReference>
<feature type="compositionally biased region" description="Acidic residues" evidence="3">
    <location>
        <begin position="205"/>
        <end position="218"/>
    </location>
</feature>